<gene>
    <name evidence="4" type="ORF">SAMN05421779_102118</name>
</gene>
<dbReference type="GO" id="GO:0005829">
    <property type="term" value="C:cytosol"/>
    <property type="evidence" value="ECO:0007669"/>
    <property type="project" value="TreeGrafter"/>
</dbReference>
<dbReference type="PANTHER" id="PTHR46797">
    <property type="entry name" value="HTH-TYPE TRANSCRIPTIONAL REGULATOR"/>
    <property type="match status" value="1"/>
</dbReference>
<dbReference type="InterPro" id="IPR010982">
    <property type="entry name" value="Lambda_DNA-bd_dom_sf"/>
</dbReference>
<evidence type="ECO:0000256" key="2">
    <source>
        <dbReference type="SAM" id="MobiDB-lite"/>
    </source>
</evidence>
<reference evidence="4 5" key="1">
    <citation type="submission" date="2017-01" db="EMBL/GenBank/DDBJ databases">
        <authorList>
            <person name="Mah S.A."/>
            <person name="Swanson W.J."/>
            <person name="Moy G.W."/>
            <person name="Vacquier V.D."/>
        </authorList>
    </citation>
    <scope>NUCLEOTIDE SEQUENCE [LARGE SCALE GENOMIC DNA]</scope>
    <source>
        <strain evidence="4 5">DSM 11589</strain>
    </source>
</reference>
<dbReference type="Pfam" id="PF01381">
    <property type="entry name" value="HTH_3"/>
    <property type="match status" value="1"/>
</dbReference>
<evidence type="ECO:0000256" key="1">
    <source>
        <dbReference type="ARBA" id="ARBA00023125"/>
    </source>
</evidence>
<keyword evidence="1" id="KW-0238">DNA-binding</keyword>
<evidence type="ECO:0000313" key="5">
    <source>
        <dbReference type="Proteomes" id="UP000185678"/>
    </source>
</evidence>
<feature type="domain" description="HTH cro/C1-type" evidence="3">
    <location>
        <begin position="43"/>
        <end position="97"/>
    </location>
</feature>
<dbReference type="Gene3D" id="1.10.260.40">
    <property type="entry name" value="lambda repressor-like DNA-binding domains"/>
    <property type="match status" value="1"/>
</dbReference>
<dbReference type="AlphaFoldDB" id="A0A1N7JD09"/>
<dbReference type="GO" id="GO:0003700">
    <property type="term" value="F:DNA-binding transcription factor activity"/>
    <property type="evidence" value="ECO:0007669"/>
    <property type="project" value="TreeGrafter"/>
</dbReference>
<feature type="region of interest" description="Disordered" evidence="2">
    <location>
        <begin position="1"/>
        <end position="33"/>
    </location>
</feature>
<dbReference type="STRING" id="80876.SAMN05421779_102118"/>
<protein>
    <submittedName>
        <fullName evidence="4">Transcriptional regulator, contains XRE-family HTH domain</fullName>
    </submittedName>
</protein>
<dbReference type="GO" id="GO:0003677">
    <property type="term" value="F:DNA binding"/>
    <property type="evidence" value="ECO:0007669"/>
    <property type="project" value="UniProtKB-KW"/>
</dbReference>
<dbReference type="PROSITE" id="PS50943">
    <property type="entry name" value="HTH_CROC1"/>
    <property type="match status" value="1"/>
</dbReference>
<dbReference type="CDD" id="cd00093">
    <property type="entry name" value="HTH_XRE"/>
    <property type="match status" value="1"/>
</dbReference>
<proteinExistence type="predicted"/>
<dbReference type="RefSeq" id="WP_084194583.1">
    <property type="nucleotide sequence ID" value="NZ_FTOA01000002.1"/>
</dbReference>
<dbReference type="Proteomes" id="UP000185678">
    <property type="component" value="Unassembled WGS sequence"/>
</dbReference>
<dbReference type="InterPro" id="IPR050807">
    <property type="entry name" value="TransReg_Diox_bact_type"/>
</dbReference>
<dbReference type="EMBL" id="FTOA01000002">
    <property type="protein sequence ID" value="SIS47187.1"/>
    <property type="molecule type" value="Genomic_DNA"/>
</dbReference>
<organism evidence="4 5">
    <name type="scientific">Insolitispirillum peregrinum</name>
    <dbReference type="NCBI Taxonomy" id="80876"/>
    <lineage>
        <taxon>Bacteria</taxon>
        <taxon>Pseudomonadati</taxon>
        <taxon>Pseudomonadota</taxon>
        <taxon>Alphaproteobacteria</taxon>
        <taxon>Rhodospirillales</taxon>
        <taxon>Novispirillaceae</taxon>
        <taxon>Insolitispirillum</taxon>
    </lineage>
</organism>
<dbReference type="SUPFAM" id="SSF47413">
    <property type="entry name" value="lambda repressor-like DNA-binding domains"/>
    <property type="match status" value="1"/>
</dbReference>
<keyword evidence="5" id="KW-1185">Reference proteome</keyword>
<evidence type="ECO:0000259" key="3">
    <source>
        <dbReference type="PROSITE" id="PS50943"/>
    </source>
</evidence>
<accession>A0A1N7JD09</accession>
<dbReference type="InterPro" id="IPR001387">
    <property type="entry name" value="Cro/C1-type_HTH"/>
</dbReference>
<name>A0A1N7JD09_9PROT</name>
<dbReference type="SMART" id="SM00530">
    <property type="entry name" value="HTH_XRE"/>
    <property type="match status" value="1"/>
</dbReference>
<dbReference type="PANTHER" id="PTHR46797:SF1">
    <property type="entry name" value="METHYLPHOSPHONATE SYNTHASE"/>
    <property type="match status" value="1"/>
</dbReference>
<dbReference type="OrthoDB" id="9797172at2"/>
<sequence>MRPFLGNGDNVTDNETSKPRRRQPITAKEYGPDPVDVHVGKRLRLRRTLLGMSQEQLAAAVGVTFQQIQKYERGSNRVSASRLYDIARVLGVDISFFFEDISGDVTSQRPTQHLPEEAGIELSDRPMPAYEMDEMSRSETLELVRCYWKLPNLDMRKHVLDLLRTMSRRE</sequence>
<evidence type="ECO:0000313" key="4">
    <source>
        <dbReference type="EMBL" id="SIS47187.1"/>
    </source>
</evidence>